<gene>
    <name evidence="2" type="ORF">NYPRO_LOCUS13695</name>
</gene>
<dbReference type="AlphaFoldDB" id="A0A811YTG6"/>
<accession>A0A811YTG6</accession>
<proteinExistence type="predicted"/>
<reference evidence="2" key="1">
    <citation type="submission" date="2020-12" db="EMBL/GenBank/DDBJ databases">
        <authorList>
            <consortium name="Molecular Ecology Group"/>
        </authorList>
    </citation>
    <scope>NUCLEOTIDE SEQUENCE</scope>
    <source>
        <strain evidence="2">TBG_1078</strain>
    </source>
</reference>
<feature type="transmembrane region" description="Helical" evidence="1">
    <location>
        <begin position="49"/>
        <end position="67"/>
    </location>
</feature>
<evidence type="ECO:0000313" key="3">
    <source>
        <dbReference type="Proteomes" id="UP000645828"/>
    </source>
</evidence>
<dbReference type="Proteomes" id="UP000645828">
    <property type="component" value="Unassembled WGS sequence"/>
</dbReference>
<evidence type="ECO:0000313" key="2">
    <source>
        <dbReference type="EMBL" id="CAD7680903.1"/>
    </source>
</evidence>
<keyword evidence="1" id="KW-0812">Transmembrane</keyword>
<keyword evidence="1" id="KW-0472">Membrane</keyword>
<protein>
    <submittedName>
        <fullName evidence="2">(raccoon dog) hypothetical protein</fullName>
    </submittedName>
</protein>
<organism evidence="2 3">
    <name type="scientific">Nyctereutes procyonoides</name>
    <name type="common">Raccoon dog</name>
    <name type="synonym">Canis procyonoides</name>
    <dbReference type="NCBI Taxonomy" id="34880"/>
    <lineage>
        <taxon>Eukaryota</taxon>
        <taxon>Metazoa</taxon>
        <taxon>Chordata</taxon>
        <taxon>Craniata</taxon>
        <taxon>Vertebrata</taxon>
        <taxon>Euteleostomi</taxon>
        <taxon>Mammalia</taxon>
        <taxon>Eutheria</taxon>
        <taxon>Laurasiatheria</taxon>
        <taxon>Carnivora</taxon>
        <taxon>Caniformia</taxon>
        <taxon>Canidae</taxon>
        <taxon>Nyctereutes</taxon>
    </lineage>
</organism>
<feature type="transmembrane region" description="Helical" evidence="1">
    <location>
        <begin position="88"/>
        <end position="109"/>
    </location>
</feature>
<sequence length="124" mass="14436">MRCPLPVQASDLVTLEEVPLFQNFINRTKLISLTDLSQSCVYSGKQPNASLYLCFSGLYIAVIFPFRTTFAASQRFWTIVFHLHLSPWYFFIYPLISCLIHPLFSSMLFNFHVFVLFPDFFSCD</sequence>
<name>A0A811YTG6_NYCPR</name>
<keyword evidence="3" id="KW-1185">Reference proteome</keyword>
<keyword evidence="1" id="KW-1133">Transmembrane helix</keyword>
<evidence type="ECO:0000256" key="1">
    <source>
        <dbReference type="SAM" id="Phobius"/>
    </source>
</evidence>
<dbReference type="EMBL" id="CAJHUB010000750">
    <property type="protein sequence ID" value="CAD7680903.1"/>
    <property type="molecule type" value="Genomic_DNA"/>
</dbReference>
<comment type="caution">
    <text evidence="2">The sequence shown here is derived from an EMBL/GenBank/DDBJ whole genome shotgun (WGS) entry which is preliminary data.</text>
</comment>